<organism evidence="2 3">
    <name type="scientific">Strongyloides stercoralis</name>
    <name type="common">Threadworm</name>
    <dbReference type="NCBI Taxonomy" id="6248"/>
    <lineage>
        <taxon>Eukaryota</taxon>
        <taxon>Metazoa</taxon>
        <taxon>Ecdysozoa</taxon>
        <taxon>Nematoda</taxon>
        <taxon>Chromadorea</taxon>
        <taxon>Rhabditida</taxon>
        <taxon>Tylenchina</taxon>
        <taxon>Panagrolaimomorpha</taxon>
        <taxon>Strongyloidoidea</taxon>
        <taxon>Strongyloididae</taxon>
        <taxon>Strongyloides</taxon>
    </lineage>
</organism>
<feature type="compositionally biased region" description="Basic and acidic residues" evidence="1">
    <location>
        <begin position="94"/>
        <end position="128"/>
    </location>
</feature>
<dbReference type="Proteomes" id="UP000035681">
    <property type="component" value="Unplaced"/>
</dbReference>
<protein>
    <submittedName>
        <fullName evidence="3">Uncharacterized protein</fullName>
    </submittedName>
</protein>
<name>A0AAF5DLS1_STRER</name>
<proteinExistence type="predicted"/>
<evidence type="ECO:0000313" key="3">
    <source>
        <dbReference type="WBParaSite" id="TCONS_00014812.p1"/>
    </source>
</evidence>
<feature type="compositionally biased region" description="Basic and acidic residues" evidence="1">
    <location>
        <begin position="69"/>
        <end position="87"/>
    </location>
</feature>
<feature type="compositionally biased region" description="Basic residues" evidence="1">
    <location>
        <begin position="129"/>
        <end position="138"/>
    </location>
</feature>
<evidence type="ECO:0000256" key="1">
    <source>
        <dbReference type="SAM" id="MobiDB-lite"/>
    </source>
</evidence>
<reference evidence="3" key="1">
    <citation type="submission" date="2024-02" db="UniProtKB">
        <authorList>
            <consortium name="WormBaseParasite"/>
        </authorList>
    </citation>
    <scope>IDENTIFICATION</scope>
</reference>
<evidence type="ECO:0000313" key="2">
    <source>
        <dbReference type="Proteomes" id="UP000035681"/>
    </source>
</evidence>
<keyword evidence="2" id="KW-1185">Reference proteome</keyword>
<dbReference type="AlphaFoldDB" id="A0AAF5DLS1"/>
<dbReference type="WBParaSite" id="TCONS_00014812.p1">
    <property type="protein sequence ID" value="TCONS_00014812.p1"/>
    <property type="gene ID" value="XLOC_010027"/>
</dbReference>
<sequence length="138" mass="15795">MVITRSMARKLAESGCQPLQDAEFLPNTRSYKRRTSELFDCAPLLENASPKFLNEPLMENNCNNEEETEVKKKNSVEKKTVTREKSSTAKKTKATKETDADKENKIAKKSDTEKKTKAIKKSDVEKKPKVQRKKKTDE</sequence>
<feature type="region of interest" description="Disordered" evidence="1">
    <location>
        <begin position="52"/>
        <end position="138"/>
    </location>
</feature>
<accession>A0AAF5DLS1</accession>